<sequence length="585" mass="66738">MGNQDGHLQQTNTNNRGNNAANAPQRSAGGWVQTDGKGWTWAAPSCPQTDDAPAKCGADDPRLPHRKDASISRGRPQRDPLNSWNQPKPSQDAWDLPQPSRDAWEQPRQPPKDTLNSPDQQEARPVNLESGWDLPTNQADVVDPNKEWNKQLPRVDEASGLADWSGGWAPPPVDWDMRPPFSDPTKLDHISEWAKDATAAVSKQSKVAGLDLLDPKTGTIAPSYWIYDIFDQRSLEAFWAEIISYRDPYPVDQDDLVDAKPWWDYYVSRDPSTSILKIPQAPTVEGIDPLETPNQRLARENDRGSDFAIENKKRTERAKAEAARERRRRAAEKSRKIQEKTGARPPDPIKMELKIHRYLRPARLADMKELRDIYNYYIDLTWAVPETERINSAFITKRMNAAISNNLPFIVAVERGVKIGGGRKKRPHQEEIWTQDRIIGFAFAEDYHDPRGMYRFAVQLKIFTNRMYYLKNVGNCLMDKLLGLLDTMYLEKGGYVVEDEEIGTEERMRKVSTLVAEVPYEREDRLRWMSHWLTERFGFTKVGDVPNLGVKLGRDVGLATFARKTGIFIDAAEPPPMLDKKAVQR</sequence>
<evidence type="ECO:0000313" key="3">
    <source>
        <dbReference type="Proteomes" id="UP000799421"/>
    </source>
</evidence>
<feature type="compositionally biased region" description="Basic and acidic residues" evidence="1">
    <location>
        <begin position="331"/>
        <end position="348"/>
    </location>
</feature>
<gene>
    <name evidence="2" type="ORF">K470DRAFT_217500</name>
</gene>
<feature type="compositionally biased region" description="Polar residues" evidence="1">
    <location>
        <begin position="80"/>
        <end position="89"/>
    </location>
</feature>
<feature type="compositionally biased region" description="Basic and acidic residues" evidence="1">
    <location>
        <begin position="301"/>
        <end position="324"/>
    </location>
</feature>
<name>A0A6A7BY65_9PEZI</name>
<accession>A0A6A7BY65</accession>
<feature type="compositionally biased region" description="Basic and acidic residues" evidence="1">
    <location>
        <begin position="57"/>
        <end position="70"/>
    </location>
</feature>
<feature type="region of interest" description="Disordered" evidence="1">
    <location>
        <begin position="1"/>
        <end position="141"/>
    </location>
</feature>
<evidence type="ECO:0000256" key="1">
    <source>
        <dbReference type="SAM" id="MobiDB-lite"/>
    </source>
</evidence>
<keyword evidence="3" id="KW-1185">Reference proteome</keyword>
<evidence type="ECO:0008006" key="4">
    <source>
        <dbReference type="Google" id="ProtNLM"/>
    </source>
</evidence>
<feature type="region of interest" description="Disordered" evidence="1">
    <location>
        <begin position="301"/>
        <end position="348"/>
    </location>
</feature>
<dbReference type="Gene3D" id="3.40.630.30">
    <property type="match status" value="1"/>
</dbReference>
<dbReference type="Proteomes" id="UP000799421">
    <property type="component" value="Unassembled WGS sequence"/>
</dbReference>
<protein>
    <recommendedName>
        <fullName evidence="4">N-acetyltransferase domain-containing protein</fullName>
    </recommendedName>
</protein>
<reference evidence="2" key="1">
    <citation type="journal article" date="2020" name="Stud. Mycol.">
        <title>101 Dothideomycetes genomes: a test case for predicting lifestyles and emergence of pathogens.</title>
        <authorList>
            <person name="Haridas S."/>
            <person name="Albert R."/>
            <person name="Binder M."/>
            <person name="Bloem J."/>
            <person name="Labutti K."/>
            <person name="Salamov A."/>
            <person name="Andreopoulos B."/>
            <person name="Baker S."/>
            <person name="Barry K."/>
            <person name="Bills G."/>
            <person name="Bluhm B."/>
            <person name="Cannon C."/>
            <person name="Castanera R."/>
            <person name="Culley D."/>
            <person name="Daum C."/>
            <person name="Ezra D."/>
            <person name="Gonzalez J."/>
            <person name="Henrissat B."/>
            <person name="Kuo A."/>
            <person name="Liang C."/>
            <person name="Lipzen A."/>
            <person name="Lutzoni F."/>
            <person name="Magnuson J."/>
            <person name="Mondo S."/>
            <person name="Nolan M."/>
            <person name="Ohm R."/>
            <person name="Pangilinan J."/>
            <person name="Park H.-J."/>
            <person name="Ramirez L."/>
            <person name="Alfaro M."/>
            <person name="Sun H."/>
            <person name="Tritt A."/>
            <person name="Yoshinaga Y."/>
            <person name="Zwiers L.-H."/>
            <person name="Turgeon B."/>
            <person name="Goodwin S."/>
            <person name="Spatafora J."/>
            <person name="Crous P."/>
            <person name="Grigoriev I."/>
        </authorList>
    </citation>
    <scope>NUCLEOTIDE SEQUENCE</scope>
    <source>
        <strain evidence="2">CBS 480.64</strain>
    </source>
</reference>
<dbReference type="EMBL" id="MU005984">
    <property type="protein sequence ID" value="KAF2860154.1"/>
    <property type="molecule type" value="Genomic_DNA"/>
</dbReference>
<evidence type="ECO:0000313" key="2">
    <source>
        <dbReference type="EMBL" id="KAF2860154.1"/>
    </source>
</evidence>
<dbReference type="AlphaFoldDB" id="A0A6A7BY65"/>
<proteinExistence type="predicted"/>
<organism evidence="2 3">
    <name type="scientific">Piedraia hortae CBS 480.64</name>
    <dbReference type="NCBI Taxonomy" id="1314780"/>
    <lineage>
        <taxon>Eukaryota</taxon>
        <taxon>Fungi</taxon>
        <taxon>Dikarya</taxon>
        <taxon>Ascomycota</taxon>
        <taxon>Pezizomycotina</taxon>
        <taxon>Dothideomycetes</taxon>
        <taxon>Dothideomycetidae</taxon>
        <taxon>Capnodiales</taxon>
        <taxon>Piedraiaceae</taxon>
        <taxon>Piedraia</taxon>
    </lineage>
</organism>
<dbReference type="OrthoDB" id="2129362at2759"/>
<feature type="compositionally biased region" description="Polar residues" evidence="1">
    <location>
        <begin position="1"/>
        <end position="10"/>
    </location>
</feature>
<feature type="compositionally biased region" description="Low complexity" evidence="1">
    <location>
        <begin position="11"/>
        <end position="23"/>
    </location>
</feature>